<keyword evidence="7" id="KW-1185">Reference proteome</keyword>
<protein>
    <recommendedName>
        <fullName evidence="5">CYRIA/CYRIB Rac1 binding domain-containing protein</fullName>
    </recommendedName>
</protein>
<gene>
    <name evidence="6" type="ORF">BJ085DRAFT_35034</name>
</gene>
<feature type="domain" description="CYRIA/CYRIB Rac1 binding" evidence="5">
    <location>
        <begin position="25"/>
        <end position="320"/>
    </location>
</feature>
<dbReference type="PANTHER" id="PTHR12422">
    <property type="entry name" value="GH09096P"/>
    <property type="match status" value="1"/>
</dbReference>
<dbReference type="Pfam" id="PF07159">
    <property type="entry name" value="CYRIA-B_Rac1-bd"/>
    <property type="match status" value="1"/>
</dbReference>
<keyword evidence="4" id="KW-0449">Lipoprotein</keyword>
<evidence type="ECO:0000256" key="4">
    <source>
        <dbReference type="ARBA" id="ARBA00023288"/>
    </source>
</evidence>
<comment type="similarity">
    <text evidence="2">Belongs to the CYRI family.</text>
</comment>
<proteinExistence type="inferred from homology"/>
<evidence type="ECO:0000256" key="2">
    <source>
        <dbReference type="ARBA" id="ARBA00005778"/>
    </source>
</evidence>
<dbReference type="InterPro" id="IPR009828">
    <property type="entry name" value="CYRIA/CYRIB_Rac1-bd"/>
</dbReference>
<name>A0A4P9ZZP5_9FUNG</name>
<evidence type="ECO:0000313" key="6">
    <source>
        <dbReference type="EMBL" id="RKP38601.1"/>
    </source>
</evidence>
<dbReference type="GO" id="GO:0031267">
    <property type="term" value="F:small GTPase binding"/>
    <property type="evidence" value="ECO:0007669"/>
    <property type="project" value="InterPro"/>
</dbReference>
<dbReference type="InterPro" id="IPR039789">
    <property type="entry name" value="CYRI"/>
</dbReference>
<accession>A0A4P9ZZP5</accession>
<dbReference type="Proteomes" id="UP000268162">
    <property type="component" value="Unassembled WGS sequence"/>
</dbReference>
<dbReference type="GO" id="GO:0030833">
    <property type="term" value="P:regulation of actin filament polymerization"/>
    <property type="evidence" value="ECO:0007669"/>
    <property type="project" value="InterPro"/>
</dbReference>
<evidence type="ECO:0000256" key="3">
    <source>
        <dbReference type="ARBA" id="ARBA00023136"/>
    </source>
</evidence>
<keyword evidence="3" id="KW-0472">Membrane</keyword>
<dbReference type="AlphaFoldDB" id="A0A4P9ZZP5"/>
<evidence type="ECO:0000313" key="7">
    <source>
        <dbReference type="Proteomes" id="UP000268162"/>
    </source>
</evidence>
<dbReference type="EMBL" id="ML002349">
    <property type="protein sequence ID" value="RKP38601.1"/>
    <property type="molecule type" value="Genomic_DNA"/>
</dbReference>
<evidence type="ECO:0000259" key="5">
    <source>
        <dbReference type="Pfam" id="PF07159"/>
    </source>
</evidence>
<sequence length="324" mass="36113">MGAILSAFRSVAWESSSFSPYGDFLMDLQAPLDSNGDHPNYATAVQTIRNAAVLIQKLRSYPPCTDAIRMAISNPTPDNENSAWMQLTPSVGVLRQFFECSVELEKIIPDLIHPLCSDESLSVTSSFTKHGRLVRMLASILNISMDFDELKMSNPSIQNDFSFYRRTLHRLKQTSNPTLLDSIVPDDITNQMSLFYAYPNPMLRMVTDSLTSYVNKNESNANLVCEGLACLSAVCYNSLTRSGGQTGERALFSLRVIVASTILYDHLLPDGVFQRNSSINVPSVIQVIEKNPNTHSENLMNALRYSTKNLNQESTPKQVRAMLV</sequence>
<evidence type="ECO:0000256" key="1">
    <source>
        <dbReference type="ARBA" id="ARBA00004635"/>
    </source>
</evidence>
<comment type="subcellular location">
    <subcellularLocation>
        <location evidence="1">Membrane</location>
        <topology evidence="1">Lipid-anchor</topology>
    </subcellularLocation>
</comment>
<reference evidence="7" key="1">
    <citation type="journal article" date="2018" name="Nat. Microbiol.">
        <title>Leveraging single-cell genomics to expand the fungal tree of life.</title>
        <authorList>
            <person name="Ahrendt S.R."/>
            <person name="Quandt C.A."/>
            <person name="Ciobanu D."/>
            <person name="Clum A."/>
            <person name="Salamov A."/>
            <person name="Andreopoulos B."/>
            <person name="Cheng J.F."/>
            <person name="Woyke T."/>
            <person name="Pelin A."/>
            <person name="Henrissat B."/>
            <person name="Reynolds N.K."/>
            <person name="Benny G.L."/>
            <person name="Smith M.E."/>
            <person name="James T.Y."/>
            <person name="Grigoriev I.V."/>
        </authorList>
    </citation>
    <scope>NUCLEOTIDE SEQUENCE [LARGE SCALE GENOMIC DNA]</scope>
    <source>
        <strain evidence="7">RSA 468</strain>
    </source>
</reference>
<organism evidence="6 7">
    <name type="scientific">Dimargaris cristalligena</name>
    <dbReference type="NCBI Taxonomy" id="215637"/>
    <lineage>
        <taxon>Eukaryota</taxon>
        <taxon>Fungi</taxon>
        <taxon>Fungi incertae sedis</taxon>
        <taxon>Zoopagomycota</taxon>
        <taxon>Kickxellomycotina</taxon>
        <taxon>Dimargaritomycetes</taxon>
        <taxon>Dimargaritales</taxon>
        <taxon>Dimargaritaceae</taxon>
        <taxon>Dimargaris</taxon>
    </lineage>
</organism>
<dbReference type="GO" id="GO:0016020">
    <property type="term" value="C:membrane"/>
    <property type="evidence" value="ECO:0007669"/>
    <property type="project" value="UniProtKB-SubCell"/>
</dbReference>